<comment type="function">
    <text evidence="1">VSG forms a coat on the surface of the parasite. The trypanosome evades the immune response of the host by expressing a series of antigenically distinct VSGs from an estimated 1000 VSG genes.</text>
</comment>
<sequence length="364" mass="38908">MNMLVTLVFLVLLISTEQVSAAGEGDAKNLAELDVLCDIVNLRQAKDTGLLTVQNVEPTYKIIEALNISLAHPDWAKQFPTKPPTGTGQQDPWKDNNELLQCHKQWKTHAKANIKAHSEGVRPGNKYIDDDTKRSAQGQAAALTLAAIAAHAQHLKETHATDIKPAIEGDKARIDGFINKAVFGHDPAGKTDEDRCMTPTGSTRQDICKDDNLGNSICTTLACVCSKQTNTMTIEICSAPTTQDLAAAAGEPTAYKTAGNELIIMCEAHATAEITPAAIRRAASRPRKLWKTFGTGGTLAVYLGTAGLAAHCGTQANSACAEFSKFAKHKTSKVATATGYETSLEAAAQELKKKTLATGEQKKK</sequence>
<feature type="chain" id="PRO_5010711904" evidence="9">
    <location>
        <begin position="22"/>
        <end position="364"/>
    </location>
</feature>
<dbReference type="AlphaFoldDB" id="A0A1V0FY58"/>
<evidence type="ECO:0000256" key="8">
    <source>
        <dbReference type="ARBA" id="ARBA00023288"/>
    </source>
</evidence>
<name>A0A1V0FY58_9TRYP</name>
<feature type="signal peptide" evidence="9">
    <location>
        <begin position="1"/>
        <end position="21"/>
    </location>
</feature>
<evidence type="ECO:0000256" key="3">
    <source>
        <dbReference type="ARBA" id="ARBA00022475"/>
    </source>
</evidence>
<reference evidence="11" key="1">
    <citation type="submission" date="2016-12" db="EMBL/GenBank/DDBJ databases">
        <title>Extending the VSGnome of Trypanosoma brucei strain TREU927.</title>
        <authorList>
            <person name="Cross G.A."/>
        </authorList>
    </citation>
    <scope>NUCLEOTIDE SEQUENCE</scope>
    <source>
        <strain evidence="11">Tb927.99.697</strain>
    </source>
</reference>
<keyword evidence="5 9" id="KW-0732">Signal</keyword>
<comment type="subcellular location">
    <subcellularLocation>
        <location evidence="2">Cell membrane</location>
        <topology evidence="2">Lipid-anchor</topology>
        <topology evidence="2">GPI-anchor</topology>
    </subcellularLocation>
</comment>
<evidence type="ECO:0000256" key="9">
    <source>
        <dbReference type="SAM" id="SignalP"/>
    </source>
</evidence>
<evidence type="ECO:0000259" key="10">
    <source>
        <dbReference type="Pfam" id="PF13206"/>
    </source>
</evidence>
<evidence type="ECO:0000256" key="2">
    <source>
        <dbReference type="ARBA" id="ARBA00004609"/>
    </source>
</evidence>
<dbReference type="VEuPathDB" id="TriTrypDB:Tb427_000046400"/>
<evidence type="ECO:0000256" key="5">
    <source>
        <dbReference type="ARBA" id="ARBA00022729"/>
    </source>
</evidence>
<accession>A0A1V0FY58</accession>
<evidence type="ECO:0000256" key="1">
    <source>
        <dbReference type="ARBA" id="ARBA00002523"/>
    </source>
</evidence>
<dbReference type="InterPro" id="IPR025932">
    <property type="entry name" value="Trypano_VSG_B_N_dom"/>
</dbReference>
<keyword evidence="6" id="KW-0472">Membrane</keyword>
<evidence type="ECO:0000313" key="11">
    <source>
        <dbReference type="EMBL" id="ARB50731.1"/>
    </source>
</evidence>
<evidence type="ECO:0000256" key="6">
    <source>
        <dbReference type="ARBA" id="ARBA00023136"/>
    </source>
</evidence>
<organism evidence="11">
    <name type="scientific">Trypanosoma brucei</name>
    <dbReference type="NCBI Taxonomy" id="5691"/>
    <lineage>
        <taxon>Eukaryota</taxon>
        <taxon>Discoba</taxon>
        <taxon>Euglenozoa</taxon>
        <taxon>Kinetoplastea</taxon>
        <taxon>Metakinetoplastina</taxon>
        <taxon>Trypanosomatida</taxon>
        <taxon>Trypanosomatidae</taxon>
        <taxon>Trypanosoma</taxon>
    </lineage>
</organism>
<dbReference type="GO" id="GO:0005886">
    <property type="term" value="C:plasma membrane"/>
    <property type="evidence" value="ECO:0007669"/>
    <property type="project" value="UniProtKB-SubCell"/>
</dbReference>
<evidence type="ECO:0000256" key="4">
    <source>
        <dbReference type="ARBA" id="ARBA00022622"/>
    </source>
</evidence>
<feature type="domain" description="Trypanosome variant surface glycoprotein B-type N-terminal" evidence="10">
    <location>
        <begin position="11"/>
        <end position="362"/>
    </location>
</feature>
<protein>
    <submittedName>
        <fullName evidence="11">Variant surface glycoprotein</fullName>
    </submittedName>
</protein>
<keyword evidence="4" id="KW-0336">GPI-anchor</keyword>
<keyword evidence="3" id="KW-1003">Cell membrane</keyword>
<keyword evidence="7" id="KW-0325">Glycoprotein</keyword>
<proteinExistence type="predicted"/>
<dbReference type="EMBL" id="KY404480">
    <property type="protein sequence ID" value="ARB50731.1"/>
    <property type="molecule type" value="Genomic_DNA"/>
</dbReference>
<keyword evidence="8" id="KW-0449">Lipoprotein</keyword>
<evidence type="ECO:0000256" key="7">
    <source>
        <dbReference type="ARBA" id="ARBA00023180"/>
    </source>
</evidence>
<dbReference type="GO" id="GO:0098552">
    <property type="term" value="C:side of membrane"/>
    <property type="evidence" value="ECO:0007669"/>
    <property type="project" value="UniProtKB-KW"/>
</dbReference>
<dbReference type="Pfam" id="PF13206">
    <property type="entry name" value="VSG_B"/>
    <property type="match status" value="1"/>
</dbReference>